<accession>A0A106C1I2</accession>
<dbReference type="RefSeq" id="WP_059745393.1">
    <property type="nucleotide sequence ID" value="NZ_LRDC01000013.1"/>
</dbReference>
<protein>
    <submittedName>
        <fullName evidence="1">Uncharacterized protein</fullName>
    </submittedName>
</protein>
<comment type="caution">
    <text evidence="1">The sequence shown here is derived from an EMBL/GenBank/DDBJ whole genome shotgun (WGS) entry which is preliminary data.</text>
</comment>
<gene>
    <name evidence="1" type="ORF">AWJ07_14345</name>
</gene>
<dbReference type="AlphaFoldDB" id="A0A106C1I2"/>
<sequence length="268" mass="30625">MHHHVFKQPCVSEITQSTVLALSLPDSVSDLLVLSTMSNPLVEFVVSQVKHTQATLIMRIQPFLTFTFEHTQPIIEMTVQQRSVGQGIKLYPSMGVAPRVCIEQLRNGITINIQPADDVHFSLSPKARFELVTLENDLRILSEPQPLVMAKAILGRKFDYDEPSTMLAVHISELEQVRRELRDYLKGESGKIHPGVSTELLKLDHLLQNKHQWLLRTYHQSLERSNLGRSSNEQIFNHEQLQRKLDCFELLAPKDVSEMVNKLCDDDL</sequence>
<dbReference type="EMBL" id="LRDC01000013">
    <property type="protein sequence ID" value="KVX02504.1"/>
    <property type="molecule type" value="Genomic_DNA"/>
</dbReference>
<reference evidence="1 2" key="1">
    <citation type="submission" date="2016-01" db="EMBL/GenBank/DDBJ databases">
        <title>Draft genome of the antarctic isolate Shewanella frigidimarina Ag06-30.</title>
        <authorList>
            <person name="Parmeciano Di Noto G."/>
            <person name="Vazquez S."/>
            <person name="Mac Cormack W."/>
            <person name="Iriarte A."/>
            <person name="Quiroga C."/>
        </authorList>
    </citation>
    <scope>NUCLEOTIDE SEQUENCE [LARGE SCALE GENOMIC DNA]</scope>
    <source>
        <strain evidence="1 2">Ag06-30</strain>
    </source>
</reference>
<dbReference type="Proteomes" id="UP000055702">
    <property type="component" value="Unassembled WGS sequence"/>
</dbReference>
<proteinExistence type="predicted"/>
<evidence type="ECO:0000313" key="2">
    <source>
        <dbReference type="Proteomes" id="UP000055702"/>
    </source>
</evidence>
<organism evidence="1">
    <name type="scientific">Shewanella frigidimarina</name>
    <dbReference type="NCBI Taxonomy" id="56812"/>
    <lineage>
        <taxon>Bacteria</taxon>
        <taxon>Pseudomonadati</taxon>
        <taxon>Pseudomonadota</taxon>
        <taxon>Gammaproteobacteria</taxon>
        <taxon>Alteromonadales</taxon>
        <taxon>Shewanellaceae</taxon>
        <taxon>Shewanella</taxon>
    </lineage>
</organism>
<evidence type="ECO:0000313" key="1">
    <source>
        <dbReference type="EMBL" id="KVX02504.1"/>
    </source>
</evidence>
<name>A0A106C1I2_SHEFR</name>